<dbReference type="InterPro" id="IPR023997">
    <property type="entry name" value="TonB-dep_OMP_SusC/RagA_CS"/>
</dbReference>
<evidence type="ECO:0000256" key="10">
    <source>
        <dbReference type="SAM" id="SignalP"/>
    </source>
</evidence>
<feature type="signal peptide" evidence="10">
    <location>
        <begin position="1"/>
        <end position="22"/>
    </location>
</feature>
<dbReference type="InterPro" id="IPR018247">
    <property type="entry name" value="EF_Hand_1_Ca_BS"/>
</dbReference>
<dbReference type="Pfam" id="PF07715">
    <property type="entry name" value="Plug"/>
    <property type="match status" value="1"/>
</dbReference>
<dbReference type="Gene3D" id="2.170.130.10">
    <property type="entry name" value="TonB-dependent receptor, plug domain"/>
    <property type="match status" value="1"/>
</dbReference>
<keyword evidence="2 8" id="KW-0813">Transport</keyword>
<dbReference type="NCBIfam" id="TIGR04057">
    <property type="entry name" value="SusC_RagA_signa"/>
    <property type="match status" value="1"/>
</dbReference>
<protein>
    <submittedName>
        <fullName evidence="13">TonB dependent receptor</fullName>
    </submittedName>
</protein>
<evidence type="ECO:0000256" key="2">
    <source>
        <dbReference type="ARBA" id="ARBA00022448"/>
    </source>
</evidence>
<evidence type="ECO:0000256" key="4">
    <source>
        <dbReference type="ARBA" id="ARBA00022692"/>
    </source>
</evidence>
<dbReference type="InterPro" id="IPR008969">
    <property type="entry name" value="CarboxyPept-like_regulatory"/>
</dbReference>
<dbReference type="NCBIfam" id="TIGR04056">
    <property type="entry name" value="OMP_RagA_SusC"/>
    <property type="match status" value="1"/>
</dbReference>
<organism evidence="13">
    <name type="scientific">Paraprevotella clara</name>
    <dbReference type="NCBI Taxonomy" id="454154"/>
    <lineage>
        <taxon>Bacteria</taxon>
        <taxon>Pseudomonadati</taxon>
        <taxon>Bacteroidota</taxon>
        <taxon>Bacteroidia</taxon>
        <taxon>Bacteroidales</taxon>
        <taxon>Prevotellaceae</taxon>
        <taxon>Paraprevotella</taxon>
    </lineage>
</organism>
<keyword evidence="3 8" id="KW-1134">Transmembrane beta strand</keyword>
<dbReference type="Pfam" id="PF00593">
    <property type="entry name" value="TonB_dep_Rec_b-barrel"/>
    <property type="match status" value="1"/>
</dbReference>
<feature type="domain" description="TonB-dependent receptor-like beta-barrel" evidence="11">
    <location>
        <begin position="443"/>
        <end position="872"/>
    </location>
</feature>
<dbReference type="PROSITE" id="PS00018">
    <property type="entry name" value="EF_HAND_1"/>
    <property type="match status" value="1"/>
</dbReference>
<dbReference type="InterPro" id="IPR023996">
    <property type="entry name" value="TonB-dep_OMP_SusC/RagA"/>
</dbReference>
<evidence type="ECO:0000256" key="9">
    <source>
        <dbReference type="RuleBase" id="RU003357"/>
    </source>
</evidence>
<keyword evidence="5 9" id="KW-0798">TonB box</keyword>
<keyword evidence="10" id="KW-0732">Signal</keyword>
<name>A0A6N3F3S1_9BACT</name>
<dbReference type="AlphaFoldDB" id="A0A6N3F3S1"/>
<proteinExistence type="inferred from homology"/>
<dbReference type="GO" id="GO:0009279">
    <property type="term" value="C:cell outer membrane"/>
    <property type="evidence" value="ECO:0007669"/>
    <property type="project" value="UniProtKB-SubCell"/>
</dbReference>
<dbReference type="SUPFAM" id="SSF56935">
    <property type="entry name" value="Porins"/>
    <property type="match status" value="1"/>
</dbReference>
<accession>A0A6N3F3S1</accession>
<evidence type="ECO:0000313" key="13">
    <source>
        <dbReference type="EMBL" id="VYU46536.1"/>
    </source>
</evidence>
<dbReference type="SUPFAM" id="SSF49464">
    <property type="entry name" value="Carboxypeptidase regulatory domain-like"/>
    <property type="match status" value="1"/>
</dbReference>
<comment type="similarity">
    <text evidence="8 9">Belongs to the TonB-dependent receptor family.</text>
</comment>
<keyword evidence="6 8" id="KW-0472">Membrane</keyword>
<comment type="subcellular location">
    <subcellularLocation>
        <location evidence="1 8">Cell outer membrane</location>
        <topology evidence="1 8">Multi-pass membrane protein</topology>
    </subcellularLocation>
</comment>
<evidence type="ECO:0000259" key="12">
    <source>
        <dbReference type="Pfam" id="PF07715"/>
    </source>
</evidence>
<keyword evidence="4 8" id="KW-0812">Transmembrane</keyword>
<dbReference type="RefSeq" id="WP_412442736.1">
    <property type="nucleotide sequence ID" value="NZ_CACRUT010000016.1"/>
</dbReference>
<evidence type="ECO:0000256" key="8">
    <source>
        <dbReference type="PROSITE-ProRule" id="PRU01360"/>
    </source>
</evidence>
<reference evidence="13" key="1">
    <citation type="submission" date="2019-11" db="EMBL/GenBank/DDBJ databases">
        <authorList>
            <person name="Feng L."/>
        </authorList>
    </citation>
    <scope>NUCLEOTIDE SEQUENCE</scope>
    <source>
        <strain evidence="13">PclaraLFYP37</strain>
    </source>
</reference>
<dbReference type="EMBL" id="CACRUT010000016">
    <property type="protein sequence ID" value="VYU46536.1"/>
    <property type="molecule type" value="Genomic_DNA"/>
</dbReference>
<evidence type="ECO:0000256" key="6">
    <source>
        <dbReference type="ARBA" id="ARBA00023136"/>
    </source>
</evidence>
<evidence type="ECO:0000256" key="7">
    <source>
        <dbReference type="ARBA" id="ARBA00023237"/>
    </source>
</evidence>
<keyword evidence="13" id="KW-0675">Receptor</keyword>
<dbReference type="InterPro" id="IPR036942">
    <property type="entry name" value="Beta-barrel_TonB_sf"/>
</dbReference>
<dbReference type="PROSITE" id="PS52016">
    <property type="entry name" value="TONB_DEPENDENT_REC_3"/>
    <property type="match status" value="1"/>
</dbReference>
<feature type="domain" description="TonB-dependent receptor plug" evidence="12">
    <location>
        <begin position="129"/>
        <end position="253"/>
    </location>
</feature>
<dbReference type="InterPro" id="IPR000531">
    <property type="entry name" value="Beta-barrel_TonB"/>
</dbReference>
<dbReference type="InterPro" id="IPR012910">
    <property type="entry name" value="Plug_dom"/>
</dbReference>
<dbReference type="Gene3D" id="2.40.170.20">
    <property type="entry name" value="TonB-dependent receptor, beta-barrel domain"/>
    <property type="match status" value="1"/>
</dbReference>
<sequence>MNKVYAILLWFALLFCHNGLFAQNGGVIVTGKVYAEDEPEGFIGATVIEQDKNGRIYSSALTDFNGNFSLKIKNPNNSLNFSFVGYKKLTVPIGNKRKFDVKLESQNVMKEVTVKASKLVGGGGLAIPEREYSGAMQKFNTKAIEGVSVASIDDALQGRIAGLDIVANSGDLGSGSVMRIRGITSINSNSQPLILLNGIPFESNIDASFDFASADQEQFASLLCISPDDIEEITVLKDGAAAAIWGSRGANGVIDITTKKGVTGPTRVSYSYRFSGSEQPEGTKLLSGDDYTMLMKQAYFNRNQEDCNIPEYSYDKAQFVDAYGTAQDFENFNNNTDWVDEVSKYGFTHDHNLSVSGGGEKAKFRASFGYYKQTGTIIGQELHRFSNRMNLEYAVSSRLKFFTEFAITYTDNDKNNEEGGNLLDIARKKMPNASVFRQDKNGNNTDVYFNIAQNSQLNDDQKNLKNPVAMAYLASYQQTNMRIMPTLRLQYDFLDPAETAKLRYAGYVKFDSENVKDTKFLPRETTSKNWNDGSVNKSYSKESEAVSIYTDHNITWQPDLGERQSLMLYAGWQMDISNSQYQEFERYGLASTVGTDVTSEGHLTTFNSGKSEGRNMAFLFRGHYFLLDRYILDLTARWDGSSRFGPGNRWGFFPAVSGKWLISEEKFMDFADNWMSEFALRLGWGVTGNRPDYEYLYLSRYNSYGSNYIDLPAIKPSSLQLTNLKWERSTSYNLGVDLTLFDWRYKLVANVYHRRTEDLLFKDQKIPSSTGFGSVSYVNAGTMDNDGWELEFSTNNMVKRGDWTLDLSLNFSNYVNTIIELDENVLNNYNPDFNYTNGGYLTRLQINNSFGSIYGFRYKGVYQYDKYQPDNPDATAPVVRDEDGNVVLDGKGETIPMYFAYGTSNAYRFRGGDAIYEDINHDGTIDELDIVYLGNSNPKFDGGFGATLRWKRLTLNMFFNYRVGGKIINYGRMDAENMYSTNNQSIATNWRWRKDGDMTEIPRALYQYGYNYLGSDRFVEDGSFLRFKQLTLSYSFDPKMLKKAHLNTLNLSLTLNNLLTVTKYTGADPEISPNNIGVSEDKNRTPRSRYFTFGLTVGI</sequence>
<evidence type="ECO:0000256" key="5">
    <source>
        <dbReference type="ARBA" id="ARBA00023077"/>
    </source>
</evidence>
<feature type="chain" id="PRO_5026978258" evidence="10">
    <location>
        <begin position="23"/>
        <end position="1099"/>
    </location>
</feature>
<evidence type="ECO:0000256" key="1">
    <source>
        <dbReference type="ARBA" id="ARBA00004571"/>
    </source>
</evidence>
<keyword evidence="7 8" id="KW-0998">Cell outer membrane</keyword>
<dbReference type="InterPro" id="IPR037066">
    <property type="entry name" value="Plug_dom_sf"/>
</dbReference>
<dbReference type="InterPro" id="IPR039426">
    <property type="entry name" value="TonB-dep_rcpt-like"/>
</dbReference>
<evidence type="ECO:0000256" key="3">
    <source>
        <dbReference type="ARBA" id="ARBA00022452"/>
    </source>
</evidence>
<evidence type="ECO:0000259" key="11">
    <source>
        <dbReference type="Pfam" id="PF00593"/>
    </source>
</evidence>
<dbReference type="Pfam" id="PF13715">
    <property type="entry name" value="CarbopepD_reg_2"/>
    <property type="match status" value="1"/>
</dbReference>
<gene>
    <name evidence="13" type="ORF">PCLFYP37_03001</name>
</gene>